<proteinExistence type="predicted"/>
<dbReference type="KEGG" id="tvd:SG34_007660"/>
<dbReference type="EMBL" id="CP059733">
    <property type="protein sequence ID" value="WDE06769.1"/>
    <property type="molecule type" value="Genomic_DNA"/>
</dbReference>
<organism evidence="1 2">
    <name type="scientific">Thalassomonas viridans</name>
    <dbReference type="NCBI Taxonomy" id="137584"/>
    <lineage>
        <taxon>Bacteria</taxon>
        <taxon>Pseudomonadati</taxon>
        <taxon>Pseudomonadota</taxon>
        <taxon>Gammaproteobacteria</taxon>
        <taxon>Alteromonadales</taxon>
        <taxon>Colwelliaceae</taxon>
        <taxon>Thalassomonas</taxon>
    </lineage>
</organism>
<dbReference type="Gene3D" id="2.60.40.640">
    <property type="match status" value="1"/>
</dbReference>
<dbReference type="InterPro" id="IPR014752">
    <property type="entry name" value="Arrestin-like_C"/>
</dbReference>
<reference evidence="1 2" key="2">
    <citation type="journal article" date="2022" name="Mar. Drugs">
        <title>Bioassay-Guided Fractionation Leads to the Detection of Cholic Acid Generated by the Rare Thalassomonas sp.</title>
        <authorList>
            <person name="Pheiffer F."/>
            <person name="Schneider Y.K."/>
            <person name="Hansen E.H."/>
            <person name="Andersen J.H."/>
            <person name="Isaksson J."/>
            <person name="Busche T."/>
            <person name="R C."/>
            <person name="Kalinowski J."/>
            <person name="Zyl L.V."/>
            <person name="Trindade M."/>
        </authorList>
    </citation>
    <scope>NUCLEOTIDE SEQUENCE [LARGE SCALE GENOMIC DNA]</scope>
    <source>
        <strain evidence="1 2">XOM25</strain>
    </source>
</reference>
<evidence type="ECO:0000313" key="2">
    <source>
        <dbReference type="Proteomes" id="UP000032352"/>
    </source>
</evidence>
<sequence>MSFFNKVLGAVGIGAAKVDTILTNTEVEPGEEVCGTVKITGGKTEQNINKIDLDLICNYTVEVEREDSEGETETFTETRTHILDRFKLDESFTITPGEVREIPFAFTLSEDAPLTVGHSKTWVDTNLDIEMALDKSDKDYLHIVPNSLQLAVIHALEAIGFQLYEADCEGIESASFSRLPFVQELEFKTISGDFHRKLDEVEVVFFPRGEQLEVIFEIDRKARGIMGFFQEALDLDESNARLVVSEANLDSLTQDIYDIIDDNC</sequence>
<evidence type="ECO:0000313" key="1">
    <source>
        <dbReference type="EMBL" id="WDE06769.1"/>
    </source>
</evidence>
<accession>A0AAE9Z657</accession>
<keyword evidence="2" id="KW-1185">Reference proteome</keyword>
<dbReference type="InterPro" id="IPR009776">
    <property type="entry name" value="Spore_0_M"/>
</dbReference>
<reference evidence="1 2" key="1">
    <citation type="journal article" date="2015" name="Genome Announc.">
        <title>Draft Genome Sequences of Marine Isolates of Thalassomonas viridans and Thalassomonas actiniarum.</title>
        <authorList>
            <person name="Olonade I."/>
            <person name="van Zyl L.J."/>
            <person name="Trindade M."/>
        </authorList>
    </citation>
    <scope>NUCLEOTIDE SEQUENCE [LARGE SCALE GENOMIC DNA]</scope>
    <source>
        <strain evidence="1 2">XOM25</strain>
    </source>
</reference>
<name>A0AAE9Z657_9GAMM</name>
<dbReference type="Proteomes" id="UP000032352">
    <property type="component" value="Chromosome"/>
</dbReference>
<dbReference type="RefSeq" id="WP_044838363.1">
    <property type="nucleotide sequence ID" value="NZ_CP059733.1"/>
</dbReference>
<protein>
    <submittedName>
        <fullName evidence="1">Sporulation protein</fullName>
    </submittedName>
</protein>
<dbReference type="PANTHER" id="PTHR40053">
    <property type="entry name" value="SPORULATION-CONTROL PROTEIN SPO0M"/>
    <property type="match status" value="1"/>
</dbReference>
<dbReference type="Pfam" id="PF07070">
    <property type="entry name" value="Spo0M"/>
    <property type="match status" value="1"/>
</dbReference>
<dbReference type="PANTHER" id="PTHR40053:SF1">
    <property type="entry name" value="SPORULATION-CONTROL PROTEIN SPO0M"/>
    <property type="match status" value="1"/>
</dbReference>
<gene>
    <name evidence="1" type="ORF">SG34_007660</name>
</gene>
<dbReference type="AlphaFoldDB" id="A0AAE9Z657"/>